<name>A0A497EUE5_9CREN</name>
<reference evidence="1 2" key="1">
    <citation type="submission" date="2018-06" db="EMBL/GenBank/DDBJ databases">
        <title>Extensive metabolic versatility and redundancy in microbially diverse, dynamic hydrothermal sediments.</title>
        <authorList>
            <person name="Dombrowski N."/>
            <person name="Teske A."/>
            <person name="Baker B.J."/>
        </authorList>
    </citation>
    <scope>NUCLEOTIDE SEQUENCE [LARGE SCALE GENOMIC DNA]</scope>
    <source>
        <strain evidence="1">B34_G17</strain>
    </source>
</reference>
<proteinExistence type="predicted"/>
<dbReference type="EMBL" id="QMQX01000147">
    <property type="protein sequence ID" value="RLE50895.1"/>
    <property type="molecule type" value="Genomic_DNA"/>
</dbReference>
<gene>
    <name evidence="1" type="ORF">DRJ33_06885</name>
</gene>
<dbReference type="PANTHER" id="PTHR35402:SF2">
    <property type="entry name" value="FLAGELLA ACCESSORY PROTEIN J"/>
    <property type="match status" value="1"/>
</dbReference>
<evidence type="ECO:0000313" key="1">
    <source>
        <dbReference type="EMBL" id="RLE50895.1"/>
    </source>
</evidence>
<feature type="non-terminal residue" evidence="1">
    <location>
        <position position="159"/>
    </location>
</feature>
<evidence type="ECO:0000313" key="2">
    <source>
        <dbReference type="Proteomes" id="UP000272051"/>
    </source>
</evidence>
<dbReference type="Proteomes" id="UP000272051">
    <property type="component" value="Unassembled WGS sequence"/>
</dbReference>
<organism evidence="1 2">
    <name type="scientific">Thermoproteota archaeon</name>
    <dbReference type="NCBI Taxonomy" id="2056631"/>
    <lineage>
        <taxon>Archaea</taxon>
        <taxon>Thermoproteota</taxon>
    </lineage>
</organism>
<dbReference type="InterPro" id="IPR056569">
    <property type="entry name" value="ArlJ-like"/>
</dbReference>
<protein>
    <submittedName>
        <fullName evidence="1">Uncharacterized protein</fullName>
    </submittedName>
</protein>
<dbReference type="AlphaFoldDB" id="A0A497EUE5"/>
<sequence length="159" mass="18311">MQRSELKTKKPCGKLKAITKPLSKISGKFASEEVDENALFMMAFLYAMSTAKPSRDELFKVVGEKSNYGVYTEIINKIYMVGAKWKYGLNRACEFFANEVKNKFFRDFLTRFAQVLSLGEDTESFLQSELQVALTDYFARYERILESLKLLLGIYSTLM</sequence>
<accession>A0A497EUE5</accession>
<dbReference type="PANTHER" id="PTHR35402">
    <property type="entry name" value="INTEGRAL MEMBRANE PROTEIN-RELATED"/>
    <property type="match status" value="1"/>
</dbReference>
<comment type="caution">
    <text evidence="1">The sequence shown here is derived from an EMBL/GenBank/DDBJ whole genome shotgun (WGS) entry which is preliminary data.</text>
</comment>